<comment type="subcellular location">
    <subcellularLocation>
        <location evidence="1">Cell membrane</location>
        <topology evidence="1">Multi-pass membrane protein</topology>
    </subcellularLocation>
</comment>
<protein>
    <submittedName>
        <fullName evidence="7">Branched-chain amino acid ABC transporter permease</fullName>
    </submittedName>
</protein>
<feature type="transmembrane region" description="Helical" evidence="6">
    <location>
        <begin position="286"/>
        <end position="308"/>
    </location>
</feature>
<evidence type="ECO:0000256" key="4">
    <source>
        <dbReference type="ARBA" id="ARBA00022989"/>
    </source>
</evidence>
<dbReference type="Pfam" id="PF02653">
    <property type="entry name" value="BPD_transp_2"/>
    <property type="match status" value="1"/>
</dbReference>
<evidence type="ECO:0000256" key="2">
    <source>
        <dbReference type="ARBA" id="ARBA00022475"/>
    </source>
</evidence>
<dbReference type="GO" id="GO:0015658">
    <property type="term" value="F:branched-chain amino acid transmembrane transporter activity"/>
    <property type="evidence" value="ECO:0007669"/>
    <property type="project" value="InterPro"/>
</dbReference>
<feature type="transmembrane region" description="Helical" evidence="6">
    <location>
        <begin position="171"/>
        <end position="188"/>
    </location>
</feature>
<dbReference type="RefSeq" id="WP_209376852.1">
    <property type="nucleotide sequence ID" value="NZ_JAGIZA010000026.1"/>
</dbReference>
<gene>
    <name evidence="7" type="ORF">J5Y10_24970</name>
</gene>
<proteinExistence type="predicted"/>
<dbReference type="AlphaFoldDB" id="A0A940N2K5"/>
<comment type="caution">
    <text evidence="7">The sequence shown here is derived from an EMBL/GenBank/DDBJ whole genome shotgun (WGS) entry which is preliminary data.</text>
</comment>
<dbReference type="EMBL" id="JAGIZA010000026">
    <property type="protein sequence ID" value="MBP0496058.1"/>
    <property type="molecule type" value="Genomic_DNA"/>
</dbReference>
<dbReference type="InterPro" id="IPR001851">
    <property type="entry name" value="ABC_transp_permease"/>
</dbReference>
<evidence type="ECO:0000313" key="7">
    <source>
        <dbReference type="EMBL" id="MBP0496058.1"/>
    </source>
</evidence>
<reference evidence="7" key="1">
    <citation type="submission" date="2021-03" db="EMBL/GenBank/DDBJ databases">
        <authorList>
            <person name="So Y."/>
        </authorList>
    </citation>
    <scope>NUCLEOTIDE SEQUENCE</scope>
    <source>
        <strain evidence="7">SG15</strain>
    </source>
</reference>
<keyword evidence="4 6" id="KW-1133">Transmembrane helix</keyword>
<keyword evidence="8" id="KW-1185">Reference proteome</keyword>
<keyword evidence="5 6" id="KW-0472">Membrane</keyword>
<dbReference type="Proteomes" id="UP000677537">
    <property type="component" value="Unassembled WGS sequence"/>
</dbReference>
<keyword evidence="2" id="KW-1003">Cell membrane</keyword>
<dbReference type="GO" id="GO:0005886">
    <property type="term" value="C:plasma membrane"/>
    <property type="evidence" value="ECO:0007669"/>
    <property type="project" value="UniProtKB-SubCell"/>
</dbReference>
<feature type="transmembrane region" description="Helical" evidence="6">
    <location>
        <begin position="219"/>
        <end position="241"/>
    </location>
</feature>
<feature type="transmembrane region" description="Helical" evidence="6">
    <location>
        <begin position="94"/>
        <end position="116"/>
    </location>
</feature>
<evidence type="ECO:0000313" key="8">
    <source>
        <dbReference type="Proteomes" id="UP000677537"/>
    </source>
</evidence>
<feature type="transmembrane region" description="Helical" evidence="6">
    <location>
        <begin position="23"/>
        <end position="39"/>
    </location>
</feature>
<dbReference type="CDD" id="cd06581">
    <property type="entry name" value="TM_PBP1_LivM_like"/>
    <property type="match status" value="1"/>
</dbReference>
<dbReference type="PANTHER" id="PTHR30482:SF20">
    <property type="entry name" value="HIGH-AFFINITY BRANCHED-CHAIN AMINO ACID TRANSPORT SYSTEM PERMEASE PROTEIN LIVM"/>
    <property type="match status" value="1"/>
</dbReference>
<dbReference type="InterPro" id="IPR043428">
    <property type="entry name" value="LivM-like"/>
</dbReference>
<dbReference type="PANTHER" id="PTHR30482">
    <property type="entry name" value="HIGH-AFFINITY BRANCHED-CHAIN AMINO ACID TRANSPORT SYSTEM PERMEASE"/>
    <property type="match status" value="1"/>
</dbReference>
<accession>A0A940N2K5</accession>
<feature type="transmembrane region" description="Helical" evidence="6">
    <location>
        <begin position="123"/>
        <end position="151"/>
    </location>
</feature>
<evidence type="ECO:0000256" key="5">
    <source>
        <dbReference type="ARBA" id="ARBA00023136"/>
    </source>
</evidence>
<evidence type="ECO:0000256" key="1">
    <source>
        <dbReference type="ARBA" id="ARBA00004651"/>
    </source>
</evidence>
<evidence type="ECO:0000256" key="3">
    <source>
        <dbReference type="ARBA" id="ARBA00022692"/>
    </source>
</evidence>
<evidence type="ECO:0000256" key="6">
    <source>
        <dbReference type="SAM" id="Phobius"/>
    </source>
</evidence>
<sequence length="329" mass="33939">MPEAVSVLAPRATAETPPLPRRLTVWLLLGVLALVPAVAGGFWTYSVGVCMANAVAVLSVGFLLRYGGEVSIGHSFFLAFGAYCTAIVERELGLSVGIGLPVAAAAGAVLGIVFAWPSRALSGIYLAIATMALALSVPELILQLGPIAGGYEGLYVARPLIPGVSVDLQRYYLPLVVLALVVLLLARFRRSRQGLVLLTARDHPRAAEAFGFSRGYARLAAFAISASIASTAGALLAFAASTVSPNSFTLSTAIYLLVGTVVSFGSLGLAGALAGGAFITLVPQLFAAWGDWVPIIYGAALLAVVTLGHRPAEVLAALRARLGGGRRDA</sequence>
<name>A0A940N2K5_9PROT</name>
<feature type="transmembrane region" description="Helical" evidence="6">
    <location>
        <begin position="253"/>
        <end position="279"/>
    </location>
</feature>
<feature type="transmembrane region" description="Helical" evidence="6">
    <location>
        <begin position="71"/>
        <end position="88"/>
    </location>
</feature>
<keyword evidence="3 6" id="KW-0812">Transmembrane</keyword>
<organism evidence="7 8">
    <name type="scientific">Roseomonas indoligenes</name>
    <dbReference type="NCBI Taxonomy" id="2820811"/>
    <lineage>
        <taxon>Bacteria</taxon>
        <taxon>Pseudomonadati</taxon>
        <taxon>Pseudomonadota</taxon>
        <taxon>Alphaproteobacteria</taxon>
        <taxon>Acetobacterales</taxon>
        <taxon>Roseomonadaceae</taxon>
        <taxon>Roseomonas</taxon>
    </lineage>
</organism>